<evidence type="ECO:0000256" key="6">
    <source>
        <dbReference type="ARBA" id="ARBA00023242"/>
    </source>
</evidence>
<evidence type="ECO:0000259" key="9">
    <source>
        <dbReference type="PROSITE" id="PS51294"/>
    </source>
</evidence>
<gene>
    <name evidence="10" type="ORF">Esi_0212_0014</name>
</gene>
<feature type="region of interest" description="Disordered" evidence="7">
    <location>
        <begin position="1"/>
        <end position="21"/>
    </location>
</feature>
<feature type="compositionally biased region" description="Basic and acidic residues" evidence="7">
    <location>
        <begin position="426"/>
        <end position="437"/>
    </location>
</feature>
<keyword evidence="2" id="KW-0677">Repeat</keyword>
<feature type="region of interest" description="Disordered" evidence="7">
    <location>
        <begin position="79"/>
        <end position="100"/>
    </location>
</feature>
<evidence type="ECO:0000256" key="7">
    <source>
        <dbReference type="SAM" id="MobiDB-lite"/>
    </source>
</evidence>
<dbReference type="PROSITE" id="PS50090">
    <property type="entry name" value="MYB_LIKE"/>
    <property type="match status" value="3"/>
</dbReference>
<keyword evidence="5" id="KW-0804">Transcription</keyword>
<dbReference type="CDD" id="cd00167">
    <property type="entry name" value="SANT"/>
    <property type="match status" value="3"/>
</dbReference>
<keyword evidence="11" id="KW-1185">Reference proteome</keyword>
<dbReference type="InParanoid" id="D7FRA0"/>
<organism evidence="10 11">
    <name type="scientific">Ectocarpus siliculosus</name>
    <name type="common">Brown alga</name>
    <name type="synonym">Conferva siliculosa</name>
    <dbReference type="NCBI Taxonomy" id="2880"/>
    <lineage>
        <taxon>Eukaryota</taxon>
        <taxon>Sar</taxon>
        <taxon>Stramenopiles</taxon>
        <taxon>Ochrophyta</taxon>
        <taxon>PX clade</taxon>
        <taxon>Phaeophyceae</taxon>
        <taxon>Ectocarpales</taxon>
        <taxon>Ectocarpaceae</taxon>
        <taxon>Ectocarpus</taxon>
    </lineage>
</organism>
<dbReference type="EMBL" id="FN649752">
    <property type="protein sequence ID" value="CBJ30691.1"/>
    <property type="molecule type" value="Genomic_DNA"/>
</dbReference>
<keyword evidence="3" id="KW-0805">Transcription regulation</keyword>
<dbReference type="GO" id="GO:0000981">
    <property type="term" value="F:DNA-binding transcription factor activity, RNA polymerase II-specific"/>
    <property type="evidence" value="ECO:0007669"/>
    <property type="project" value="TreeGrafter"/>
</dbReference>
<evidence type="ECO:0000256" key="5">
    <source>
        <dbReference type="ARBA" id="ARBA00023163"/>
    </source>
</evidence>
<dbReference type="InterPro" id="IPR050560">
    <property type="entry name" value="MYB_TF"/>
</dbReference>
<dbReference type="InterPro" id="IPR009057">
    <property type="entry name" value="Homeodomain-like_sf"/>
</dbReference>
<proteinExistence type="predicted"/>
<evidence type="ECO:0000256" key="3">
    <source>
        <dbReference type="ARBA" id="ARBA00023015"/>
    </source>
</evidence>
<feature type="region of interest" description="Disordered" evidence="7">
    <location>
        <begin position="276"/>
        <end position="500"/>
    </location>
</feature>
<evidence type="ECO:0000259" key="8">
    <source>
        <dbReference type="PROSITE" id="PS50090"/>
    </source>
</evidence>
<dbReference type="STRING" id="2880.D7FRA0"/>
<dbReference type="OrthoDB" id="2143914at2759"/>
<accession>D7FRA0</accession>
<dbReference type="Proteomes" id="UP000002630">
    <property type="component" value="Linkage Group LG27"/>
</dbReference>
<evidence type="ECO:0000256" key="1">
    <source>
        <dbReference type="ARBA" id="ARBA00004123"/>
    </source>
</evidence>
<dbReference type="PANTHER" id="PTHR45614">
    <property type="entry name" value="MYB PROTEIN-RELATED"/>
    <property type="match status" value="1"/>
</dbReference>
<feature type="compositionally biased region" description="Low complexity" evidence="7">
    <location>
        <begin position="377"/>
        <end position="393"/>
    </location>
</feature>
<feature type="domain" description="HTH myb-type" evidence="9">
    <location>
        <begin position="93"/>
        <end position="141"/>
    </location>
</feature>
<feature type="compositionally biased region" description="Polar residues" evidence="7">
    <location>
        <begin position="276"/>
        <end position="290"/>
    </location>
</feature>
<feature type="domain" description="Myb-like" evidence="8">
    <location>
        <begin position="89"/>
        <end position="141"/>
    </location>
</feature>
<dbReference type="SUPFAM" id="SSF46689">
    <property type="entry name" value="Homeodomain-like"/>
    <property type="match status" value="2"/>
</dbReference>
<dbReference type="eggNOG" id="KOG0048">
    <property type="taxonomic scope" value="Eukaryota"/>
</dbReference>
<feature type="region of interest" description="Disordered" evidence="7">
    <location>
        <begin position="558"/>
        <end position="588"/>
    </location>
</feature>
<evidence type="ECO:0000256" key="4">
    <source>
        <dbReference type="ARBA" id="ARBA00023125"/>
    </source>
</evidence>
<feature type="compositionally biased region" description="Polar residues" evidence="7">
    <location>
        <begin position="558"/>
        <end position="587"/>
    </location>
</feature>
<dbReference type="GO" id="GO:0000978">
    <property type="term" value="F:RNA polymerase II cis-regulatory region sequence-specific DNA binding"/>
    <property type="evidence" value="ECO:0007669"/>
    <property type="project" value="TreeGrafter"/>
</dbReference>
<keyword evidence="4" id="KW-0238">DNA-binding</keyword>
<dbReference type="EMBL" id="FN648390">
    <property type="protein sequence ID" value="CBJ30691.1"/>
    <property type="molecule type" value="Genomic_DNA"/>
</dbReference>
<dbReference type="Pfam" id="PF00249">
    <property type="entry name" value="Myb_DNA-binding"/>
    <property type="match status" value="1"/>
</dbReference>
<keyword evidence="6" id="KW-0539">Nucleus</keyword>
<feature type="compositionally biased region" description="Low complexity" evidence="7">
    <location>
        <begin position="823"/>
        <end position="833"/>
    </location>
</feature>
<feature type="domain" description="HTH myb-type" evidence="9">
    <location>
        <begin position="200"/>
        <end position="250"/>
    </location>
</feature>
<sequence length="859" mass="90819">MGGAQPTDENDDGLIAEANLFDAAGGGSEGDLVGVAPADEDLAMAWSGSRLVRSTSMSSTGSADAEESEEWLTSLVEKSKAAGAKGARSKGPKGGKWTKEEDTRLREIVEHHGARNWRMVAEQLGTLRSDVQCLHRWNKVLRPGLHKGPWTEEEDSIVRECVEHSGAQKVKWSVVASRLPGRIGKQCRERWFNHLDPSIKKGEWSPEEDRIVFGAQAYMGNRWCEIAKLLPGRTENAVKNRFNSSARKKWLDQNPGGASQLTPDLLNKLKEAYEQMQVQPASGSQGMSDESGTDNDTKEPSTRAAAAQHHRRHDSTPSAFGDDDLLHPGGEQLTSPPQPMHARRHSAAGALTGMLSDSPESERRFRRRMGQEDVEARSAQAQGAVRARAGASERAGRESEKHTSSLAVVNELQTVKTEELEQPATTKERSEKQDHSHLLAPHGSAEAPAGGRGQSHMLHRMSPPQHPHSRLPGHPPRPFAGPSRSTGAGPGGAGVGDGGMGALLGVASQLRPPRIDTNSTVKRESGGGPASLSQLLLTSPFGSNDGARFAATNDAIGQPNTHTAEMETSTAPAGESYSSATAESPVSQAVRETRRQGTRMQEGEQVPLSVLPYFRFLSEEAQRNVMSQLIDNFQTTSIGKRGVASTSSASAATSSASSPGGLAFMRSPFAKGLAPVGSGGATASAGNGSSSPAFEVDAMMVDHHRVGGTGASISAAVAAVEAHASSDHDMNRVLPAPGVSTAANSEAAMEQSRLPPLRQDPSDGRNSGGFGRVNGSSMGKNGSSLDLAGPNPPAVPASTGRDPTTRSPRSHMRHASESALPSAAMAAAAAAAMQTEPMDDGGRRSDWNQRMGRHRPPSR</sequence>
<evidence type="ECO:0000313" key="10">
    <source>
        <dbReference type="EMBL" id="CBJ30691.1"/>
    </source>
</evidence>
<feature type="compositionally biased region" description="Polar residues" evidence="7">
    <location>
        <begin position="404"/>
        <end position="415"/>
    </location>
</feature>
<dbReference type="Gene3D" id="1.10.10.60">
    <property type="entry name" value="Homeodomain-like"/>
    <property type="match status" value="3"/>
</dbReference>
<dbReference type="PROSITE" id="PS51294">
    <property type="entry name" value="HTH_MYB"/>
    <property type="match status" value="3"/>
</dbReference>
<feature type="region of interest" description="Disordered" evidence="7">
    <location>
        <begin position="725"/>
        <end position="859"/>
    </location>
</feature>
<comment type="subcellular location">
    <subcellularLocation>
        <location evidence="1">Nucleus</location>
    </subcellularLocation>
</comment>
<dbReference type="PANTHER" id="PTHR45614:SF232">
    <property type="entry name" value="TRANSCRIPTION FACTOR MYB3R-2"/>
    <property type="match status" value="1"/>
</dbReference>
<evidence type="ECO:0000256" key="2">
    <source>
        <dbReference type="ARBA" id="ARBA00022737"/>
    </source>
</evidence>
<dbReference type="FunFam" id="1.10.10.60:FF:000016">
    <property type="entry name" value="Transcriptional activator Myb isoform A"/>
    <property type="match status" value="1"/>
</dbReference>
<feature type="domain" description="HTH myb-type" evidence="9">
    <location>
        <begin position="142"/>
        <end position="199"/>
    </location>
</feature>
<dbReference type="FunFam" id="1.10.10.60:FF:000010">
    <property type="entry name" value="Transcriptional activator Myb isoform A"/>
    <property type="match status" value="1"/>
</dbReference>
<reference evidence="10 11" key="1">
    <citation type="journal article" date="2010" name="Nature">
        <title>The Ectocarpus genome and the independent evolution of multicellularity in brown algae.</title>
        <authorList>
            <person name="Cock J.M."/>
            <person name="Sterck L."/>
            <person name="Rouze P."/>
            <person name="Scornet D."/>
            <person name="Allen A.E."/>
            <person name="Amoutzias G."/>
            <person name="Anthouard V."/>
            <person name="Artiguenave F."/>
            <person name="Aury J.M."/>
            <person name="Badger J.H."/>
            <person name="Beszteri B."/>
            <person name="Billiau K."/>
            <person name="Bonnet E."/>
            <person name="Bothwell J.H."/>
            <person name="Bowler C."/>
            <person name="Boyen C."/>
            <person name="Brownlee C."/>
            <person name="Carrano C.J."/>
            <person name="Charrier B."/>
            <person name="Cho G.Y."/>
            <person name="Coelho S.M."/>
            <person name="Collen J."/>
            <person name="Corre E."/>
            <person name="Da Silva C."/>
            <person name="Delage L."/>
            <person name="Delaroque N."/>
            <person name="Dittami S.M."/>
            <person name="Doulbeau S."/>
            <person name="Elias M."/>
            <person name="Farnham G."/>
            <person name="Gachon C.M."/>
            <person name="Gschloessl B."/>
            <person name="Heesch S."/>
            <person name="Jabbari K."/>
            <person name="Jubin C."/>
            <person name="Kawai H."/>
            <person name="Kimura K."/>
            <person name="Kloareg B."/>
            <person name="Kupper F.C."/>
            <person name="Lang D."/>
            <person name="Le Bail A."/>
            <person name="Leblanc C."/>
            <person name="Lerouge P."/>
            <person name="Lohr M."/>
            <person name="Lopez P.J."/>
            <person name="Martens C."/>
            <person name="Maumus F."/>
            <person name="Michel G."/>
            <person name="Miranda-Saavedra D."/>
            <person name="Morales J."/>
            <person name="Moreau H."/>
            <person name="Motomura T."/>
            <person name="Nagasato C."/>
            <person name="Napoli C.A."/>
            <person name="Nelson D.R."/>
            <person name="Nyvall-Collen P."/>
            <person name="Peters A.F."/>
            <person name="Pommier C."/>
            <person name="Potin P."/>
            <person name="Poulain J."/>
            <person name="Quesneville H."/>
            <person name="Read B."/>
            <person name="Rensing S.A."/>
            <person name="Ritter A."/>
            <person name="Rousvoal S."/>
            <person name="Samanta M."/>
            <person name="Samson G."/>
            <person name="Schroeder D.C."/>
            <person name="Segurens B."/>
            <person name="Strittmatter M."/>
            <person name="Tonon T."/>
            <person name="Tregear J.W."/>
            <person name="Valentin K."/>
            <person name="von Dassow P."/>
            <person name="Yamagishi T."/>
            <person name="Van de Peer Y."/>
            <person name="Wincker P."/>
        </authorList>
    </citation>
    <scope>NUCLEOTIDE SEQUENCE [LARGE SCALE GENOMIC DNA]</scope>
    <source>
        <strain evidence="11">Ec32 / CCAP1310/4</strain>
    </source>
</reference>
<protein>
    <submittedName>
        <fullName evidence="10">Uncharacterized protein</fullName>
    </submittedName>
</protein>
<name>D7FRA0_ECTSI</name>
<feature type="compositionally biased region" description="Gly residues" evidence="7">
    <location>
        <begin position="488"/>
        <end position="500"/>
    </location>
</feature>
<feature type="domain" description="Myb-like" evidence="8">
    <location>
        <begin position="196"/>
        <end position="246"/>
    </location>
</feature>
<dbReference type="InterPro" id="IPR001005">
    <property type="entry name" value="SANT/Myb"/>
</dbReference>
<feature type="compositionally biased region" description="Basic and acidic residues" evidence="7">
    <location>
        <begin position="394"/>
        <end position="403"/>
    </location>
</feature>
<dbReference type="SMART" id="SM00717">
    <property type="entry name" value="SANT"/>
    <property type="match status" value="3"/>
</dbReference>
<dbReference type="AlphaFoldDB" id="D7FRA0"/>
<evidence type="ECO:0000313" key="11">
    <source>
        <dbReference type="Proteomes" id="UP000002630"/>
    </source>
</evidence>
<dbReference type="Pfam" id="PF13921">
    <property type="entry name" value="Myb_DNA-bind_6"/>
    <property type="match status" value="1"/>
</dbReference>
<feature type="domain" description="Myb-like" evidence="8">
    <location>
        <begin position="142"/>
        <end position="195"/>
    </location>
</feature>
<dbReference type="GO" id="GO:0005634">
    <property type="term" value="C:nucleus"/>
    <property type="evidence" value="ECO:0007669"/>
    <property type="project" value="UniProtKB-SubCell"/>
</dbReference>
<dbReference type="InterPro" id="IPR017930">
    <property type="entry name" value="Myb_dom"/>
</dbReference>
<feature type="compositionally biased region" description="Polar residues" evidence="7">
    <location>
        <begin position="774"/>
        <end position="784"/>
    </location>
</feature>